<organism evidence="1 2">
    <name type="scientific">Aspergillus tanneri</name>
    <dbReference type="NCBI Taxonomy" id="1220188"/>
    <lineage>
        <taxon>Eukaryota</taxon>
        <taxon>Fungi</taxon>
        <taxon>Dikarya</taxon>
        <taxon>Ascomycota</taxon>
        <taxon>Pezizomycotina</taxon>
        <taxon>Eurotiomycetes</taxon>
        <taxon>Eurotiomycetidae</taxon>
        <taxon>Eurotiales</taxon>
        <taxon>Aspergillaceae</taxon>
        <taxon>Aspergillus</taxon>
        <taxon>Aspergillus subgen. Circumdati</taxon>
    </lineage>
</organism>
<comment type="caution">
    <text evidence="1">The sequence shown here is derived from an EMBL/GenBank/DDBJ whole genome shotgun (WGS) entry which is preliminary data.</text>
</comment>
<dbReference type="AlphaFoldDB" id="A0A4S3JGH1"/>
<reference evidence="1 2" key="1">
    <citation type="submission" date="2019-03" db="EMBL/GenBank/DDBJ databases">
        <title>The genome sequence of a newly discovered highly antifungal drug resistant Aspergillus species, Aspergillus tanneri NIH 1004.</title>
        <authorList>
            <person name="Mounaud S."/>
            <person name="Singh I."/>
            <person name="Joardar V."/>
            <person name="Pakala S."/>
            <person name="Pakala S."/>
            <person name="Venepally P."/>
            <person name="Hoover J."/>
            <person name="Nierman W."/>
            <person name="Chung J."/>
            <person name="Losada L."/>
        </authorList>
    </citation>
    <scope>NUCLEOTIDE SEQUENCE [LARGE SCALE GENOMIC DNA]</scope>
    <source>
        <strain evidence="1 2">NIH1004</strain>
    </source>
</reference>
<evidence type="ECO:0000313" key="2">
    <source>
        <dbReference type="Proteomes" id="UP000308092"/>
    </source>
</evidence>
<dbReference type="EMBL" id="SOSA01000212">
    <property type="protein sequence ID" value="THC94362.1"/>
    <property type="molecule type" value="Genomic_DNA"/>
</dbReference>
<dbReference type="VEuPathDB" id="FungiDB:EYZ11_006160"/>
<proteinExistence type="predicted"/>
<dbReference type="Proteomes" id="UP000308092">
    <property type="component" value="Unassembled WGS sequence"/>
</dbReference>
<evidence type="ECO:0000313" key="1">
    <source>
        <dbReference type="EMBL" id="THC94362.1"/>
    </source>
</evidence>
<keyword evidence="2" id="KW-1185">Reference proteome</keyword>
<sequence length="33" mass="3543">MNQGNVDASIWGTVQAHGIEDSKAVRGEFRGDP</sequence>
<protein>
    <submittedName>
        <fullName evidence="1">Uncharacterized protein</fullName>
    </submittedName>
</protein>
<gene>
    <name evidence="1" type="ORF">EYZ11_006160</name>
</gene>
<accession>A0A4S3JGH1</accession>
<name>A0A4S3JGH1_9EURO</name>